<accession>A0AAV7NF07</accession>
<evidence type="ECO:0000313" key="3">
    <source>
        <dbReference type="EMBL" id="KAJ1114617.1"/>
    </source>
</evidence>
<evidence type="ECO:0000313" key="2">
    <source>
        <dbReference type="EMBL" id="KAJ1114615.1"/>
    </source>
</evidence>
<organism evidence="2 4">
    <name type="scientific">Pleurodeles waltl</name>
    <name type="common">Iberian ribbed newt</name>
    <dbReference type="NCBI Taxonomy" id="8319"/>
    <lineage>
        <taxon>Eukaryota</taxon>
        <taxon>Metazoa</taxon>
        <taxon>Chordata</taxon>
        <taxon>Craniata</taxon>
        <taxon>Vertebrata</taxon>
        <taxon>Euteleostomi</taxon>
        <taxon>Amphibia</taxon>
        <taxon>Batrachia</taxon>
        <taxon>Caudata</taxon>
        <taxon>Salamandroidea</taxon>
        <taxon>Salamandridae</taxon>
        <taxon>Pleurodelinae</taxon>
        <taxon>Pleurodeles</taxon>
    </lineage>
</organism>
<evidence type="ECO:0000256" key="1">
    <source>
        <dbReference type="SAM" id="MobiDB-lite"/>
    </source>
</evidence>
<reference evidence="2" key="1">
    <citation type="journal article" date="2022" name="bioRxiv">
        <title>Sequencing and chromosome-scale assembly of the giantPleurodeles waltlgenome.</title>
        <authorList>
            <person name="Brown T."/>
            <person name="Elewa A."/>
            <person name="Iarovenko S."/>
            <person name="Subramanian E."/>
            <person name="Araus A.J."/>
            <person name="Petzold A."/>
            <person name="Susuki M."/>
            <person name="Suzuki K.-i.T."/>
            <person name="Hayashi T."/>
            <person name="Toyoda A."/>
            <person name="Oliveira C."/>
            <person name="Osipova E."/>
            <person name="Leigh N.D."/>
            <person name="Simon A."/>
            <person name="Yun M.H."/>
        </authorList>
    </citation>
    <scope>NUCLEOTIDE SEQUENCE</scope>
    <source>
        <strain evidence="2">20211129_DDA</strain>
        <tissue evidence="2">Liver</tissue>
    </source>
</reference>
<keyword evidence="4" id="KW-1185">Reference proteome</keyword>
<gene>
    <name evidence="2" type="ORF">NDU88_002850</name>
    <name evidence="3" type="ORF">NDU88_002852</name>
</gene>
<dbReference type="AlphaFoldDB" id="A0AAV7NF07"/>
<dbReference type="Proteomes" id="UP001066276">
    <property type="component" value="Chromosome 8"/>
</dbReference>
<comment type="caution">
    <text evidence="2">The sequence shown here is derived from an EMBL/GenBank/DDBJ whole genome shotgun (WGS) entry which is preliminary data.</text>
</comment>
<dbReference type="EMBL" id="JANPWB010000012">
    <property type="protein sequence ID" value="KAJ1114615.1"/>
    <property type="molecule type" value="Genomic_DNA"/>
</dbReference>
<dbReference type="EMBL" id="JANPWB010000012">
    <property type="protein sequence ID" value="KAJ1114617.1"/>
    <property type="molecule type" value="Genomic_DNA"/>
</dbReference>
<feature type="region of interest" description="Disordered" evidence="1">
    <location>
        <begin position="1"/>
        <end position="22"/>
    </location>
</feature>
<proteinExistence type="predicted"/>
<feature type="region of interest" description="Disordered" evidence="1">
    <location>
        <begin position="43"/>
        <end position="66"/>
    </location>
</feature>
<evidence type="ECO:0000313" key="4">
    <source>
        <dbReference type="Proteomes" id="UP001066276"/>
    </source>
</evidence>
<protein>
    <submittedName>
        <fullName evidence="2">Uncharacterized protein</fullName>
    </submittedName>
</protein>
<name>A0AAV7NF07_PLEWA</name>
<sequence length="66" mass="7160">MCRQDLANAAPPDRKCGEPTSARQILSPGAFWRRAALELRRSRGSLLRPPYGEKQAGAEPAQVKAG</sequence>